<feature type="domain" description="Fumarase C C-terminal" evidence="1">
    <location>
        <begin position="59"/>
        <end position="112"/>
    </location>
</feature>
<organism evidence="2">
    <name type="scientific">marine sediment metagenome</name>
    <dbReference type="NCBI Taxonomy" id="412755"/>
    <lineage>
        <taxon>unclassified sequences</taxon>
        <taxon>metagenomes</taxon>
        <taxon>ecological metagenomes</taxon>
    </lineage>
</organism>
<reference evidence="2" key="1">
    <citation type="journal article" date="2015" name="Nature">
        <title>Complex archaea that bridge the gap between prokaryotes and eukaryotes.</title>
        <authorList>
            <person name="Spang A."/>
            <person name="Saw J.H."/>
            <person name="Jorgensen S.L."/>
            <person name="Zaremba-Niedzwiedzka K."/>
            <person name="Martijn J."/>
            <person name="Lind A.E."/>
            <person name="van Eijk R."/>
            <person name="Schleper C."/>
            <person name="Guy L."/>
            <person name="Ettema T.J."/>
        </authorList>
    </citation>
    <scope>NUCLEOTIDE SEQUENCE</scope>
</reference>
<accession>A0A0F9QAP0</accession>
<dbReference type="InterPro" id="IPR008948">
    <property type="entry name" value="L-Aspartase-like"/>
</dbReference>
<dbReference type="GO" id="GO:0006106">
    <property type="term" value="P:fumarate metabolic process"/>
    <property type="evidence" value="ECO:0007669"/>
    <property type="project" value="InterPro"/>
</dbReference>
<dbReference type="Gene3D" id="1.10.40.30">
    <property type="entry name" value="Fumarase/aspartase (C-terminal domain)"/>
    <property type="match status" value="1"/>
</dbReference>
<dbReference type="FunFam" id="1.10.40.30:FF:000002">
    <property type="entry name" value="Fumarate hydratase class II"/>
    <property type="match status" value="1"/>
</dbReference>
<dbReference type="EMBL" id="LAZR01004263">
    <property type="protein sequence ID" value="KKN10236.1"/>
    <property type="molecule type" value="Genomic_DNA"/>
</dbReference>
<gene>
    <name evidence="2" type="ORF">LCGC14_1038690</name>
</gene>
<dbReference type="PANTHER" id="PTHR11444">
    <property type="entry name" value="ASPARTATEAMMONIA/ARGININOSUCCINATE/ADENYLOSUCCINATE LYASE"/>
    <property type="match status" value="1"/>
</dbReference>
<sequence length="116" mass="13402">MNRPFDTISKAELMKKHNFTKRNIIVYYFDHEPLGKIIQETRKILNCSRASLVSQSLMLVTALTKDIGYDKAAYIAKKAFKEGKTIRETVLNEGLIPESEIDKKLDLTKMVHLDRM</sequence>
<dbReference type="AlphaFoldDB" id="A0A0F9QAP0"/>
<protein>
    <recommendedName>
        <fullName evidence="1">Fumarase C C-terminal domain-containing protein</fullName>
    </recommendedName>
</protein>
<comment type="caution">
    <text evidence="2">The sequence shown here is derived from an EMBL/GenBank/DDBJ whole genome shotgun (WGS) entry which is preliminary data.</text>
</comment>
<name>A0A0F9QAP0_9ZZZZ</name>
<dbReference type="GO" id="GO:0006099">
    <property type="term" value="P:tricarboxylic acid cycle"/>
    <property type="evidence" value="ECO:0007669"/>
    <property type="project" value="InterPro"/>
</dbReference>
<dbReference type="InterPro" id="IPR005677">
    <property type="entry name" value="Fum_hydII"/>
</dbReference>
<evidence type="ECO:0000313" key="2">
    <source>
        <dbReference type="EMBL" id="KKN10236.1"/>
    </source>
</evidence>
<evidence type="ECO:0000259" key="1">
    <source>
        <dbReference type="Pfam" id="PF10415"/>
    </source>
</evidence>
<dbReference type="Pfam" id="PF10415">
    <property type="entry name" value="FumaraseC_C"/>
    <property type="match status" value="1"/>
</dbReference>
<dbReference type="SUPFAM" id="SSF48557">
    <property type="entry name" value="L-aspartase-like"/>
    <property type="match status" value="1"/>
</dbReference>
<proteinExistence type="predicted"/>
<dbReference type="InterPro" id="IPR018951">
    <property type="entry name" value="Fumarase_C_C"/>
</dbReference>
<dbReference type="GO" id="GO:0004333">
    <property type="term" value="F:fumarate hydratase activity"/>
    <property type="evidence" value="ECO:0007669"/>
    <property type="project" value="InterPro"/>
</dbReference>